<evidence type="ECO:0000313" key="1">
    <source>
        <dbReference type="EMBL" id="KAK6118910.1"/>
    </source>
</evidence>
<name>A0ABR0U8T6_REHGL</name>
<protein>
    <submittedName>
        <fullName evidence="1">Uncharacterized protein</fullName>
    </submittedName>
</protein>
<gene>
    <name evidence="1" type="ORF">DH2020_047363</name>
</gene>
<reference evidence="1 2" key="1">
    <citation type="journal article" date="2021" name="Comput. Struct. Biotechnol. J.">
        <title>De novo genome assembly of the potent medicinal plant Rehmannia glutinosa using nanopore technology.</title>
        <authorList>
            <person name="Ma L."/>
            <person name="Dong C."/>
            <person name="Song C."/>
            <person name="Wang X."/>
            <person name="Zheng X."/>
            <person name="Niu Y."/>
            <person name="Chen S."/>
            <person name="Feng W."/>
        </authorList>
    </citation>
    <scope>NUCLEOTIDE SEQUENCE [LARGE SCALE GENOMIC DNA]</scope>
    <source>
        <strain evidence="1">DH-2019</strain>
    </source>
</reference>
<dbReference type="EMBL" id="JABTTQ020003280">
    <property type="protein sequence ID" value="KAK6118910.1"/>
    <property type="molecule type" value="Genomic_DNA"/>
</dbReference>
<comment type="caution">
    <text evidence="1">The sequence shown here is derived from an EMBL/GenBank/DDBJ whole genome shotgun (WGS) entry which is preliminary data.</text>
</comment>
<proteinExistence type="predicted"/>
<dbReference type="Proteomes" id="UP001318860">
    <property type="component" value="Unassembled WGS sequence"/>
</dbReference>
<accession>A0ABR0U8T6</accession>
<evidence type="ECO:0000313" key="2">
    <source>
        <dbReference type="Proteomes" id="UP001318860"/>
    </source>
</evidence>
<keyword evidence="2" id="KW-1185">Reference proteome</keyword>
<sequence length="214" mass="23716">MTSMTSALSMDSTWGSPCGPSVAPATASLAVVRRILMRSVLRSCRWSAAAAAARWWLVRAHVWRSTRQSIVAPGTTRALRHAMQRRTRSCSRTRARKRVVIRAMMKTVYSLALNSIGEKQSKYLLLLSVFKNLMKKRAVLSVLRGIRWNRIFAPFESKAMCVSSSSGELGNDMGRGKCTVTWLGTSVEFLTNEGEEQMCLLSPVSTIQLSLPSS</sequence>
<organism evidence="1 2">
    <name type="scientific">Rehmannia glutinosa</name>
    <name type="common">Chinese foxglove</name>
    <dbReference type="NCBI Taxonomy" id="99300"/>
    <lineage>
        <taxon>Eukaryota</taxon>
        <taxon>Viridiplantae</taxon>
        <taxon>Streptophyta</taxon>
        <taxon>Embryophyta</taxon>
        <taxon>Tracheophyta</taxon>
        <taxon>Spermatophyta</taxon>
        <taxon>Magnoliopsida</taxon>
        <taxon>eudicotyledons</taxon>
        <taxon>Gunneridae</taxon>
        <taxon>Pentapetalae</taxon>
        <taxon>asterids</taxon>
        <taxon>lamiids</taxon>
        <taxon>Lamiales</taxon>
        <taxon>Orobanchaceae</taxon>
        <taxon>Rehmannieae</taxon>
        <taxon>Rehmannia</taxon>
    </lineage>
</organism>